<dbReference type="Pfam" id="PF03184">
    <property type="entry name" value="DDE_1"/>
    <property type="match status" value="1"/>
</dbReference>
<dbReference type="EMBL" id="CAJOBJ010363807">
    <property type="protein sequence ID" value="CAF5219789.1"/>
    <property type="molecule type" value="Genomic_DNA"/>
</dbReference>
<dbReference type="Proteomes" id="UP000663834">
    <property type="component" value="Unassembled WGS sequence"/>
</dbReference>
<evidence type="ECO:0000259" key="1">
    <source>
        <dbReference type="Pfam" id="PF03184"/>
    </source>
</evidence>
<sequence>QYANGIKVFFTPESVINTITMNKYNEWFISKVQDGHPKMLIVDSANSHLNPETIRHLRKKSVVVAVIPTGCTMYLQALDISIFSTFKNHYTDAAEEYIEQNGPRNKIKLTASQSRILCTRLTLTAWIRTKSSTNFNEEFTKIGYIWKDNIRITPRTLQNYTYDPSVVDCLSLNINEDDDEEQIQNAATLAAEQD</sequence>
<dbReference type="GO" id="GO:0003676">
    <property type="term" value="F:nucleic acid binding"/>
    <property type="evidence" value="ECO:0007669"/>
    <property type="project" value="InterPro"/>
</dbReference>
<evidence type="ECO:0000313" key="2">
    <source>
        <dbReference type="EMBL" id="CAF1485494.1"/>
    </source>
</evidence>
<dbReference type="OrthoDB" id="8016097at2759"/>
<organism evidence="2 4">
    <name type="scientific">Rotaria magnacalcarata</name>
    <dbReference type="NCBI Taxonomy" id="392030"/>
    <lineage>
        <taxon>Eukaryota</taxon>
        <taxon>Metazoa</taxon>
        <taxon>Spiralia</taxon>
        <taxon>Gnathifera</taxon>
        <taxon>Rotifera</taxon>
        <taxon>Eurotatoria</taxon>
        <taxon>Bdelloidea</taxon>
        <taxon>Philodinida</taxon>
        <taxon>Philodinidae</taxon>
        <taxon>Rotaria</taxon>
    </lineage>
</organism>
<reference evidence="2" key="1">
    <citation type="submission" date="2021-02" db="EMBL/GenBank/DDBJ databases">
        <authorList>
            <person name="Nowell W R."/>
        </authorList>
    </citation>
    <scope>NUCLEOTIDE SEQUENCE</scope>
</reference>
<accession>A0A815S086</accession>
<comment type="caution">
    <text evidence="2">The sequence shown here is derived from an EMBL/GenBank/DDBJ whole genome shotgun (WGS) entry which is preliminary data.</text>
</comment>
<feature type="domain" description="DDE-1" evidence="1">
    <location>
        <begin position="14"/>
        <end position="98"/>
    </location>
</feature>
<evidence type="ECO:0000313" key="4">
    <source>
        <dbReference type="Proteomes" id="UP000663834"/>
    </source>
</evidence>
<proteinExistence type="predicted"/>
<dbReference type="Proteomes" id="UP000681720">
    <property type="component" value="Unassembled WGS sequence"/>
</dbReference>
<name>A0A815S086_9BILA</name>
<dbReference type="AlphaFoldDB" id="A0A815S086"/>
<feature type="non-terminal residue" evidence="2">
    <location>
        <position position="1"/>
    </location>
</feature>
<protein>
    <recommendedName>
        <fullName evidence="1">DDE-1 domain-containing protein</fullName>
    </recommendedName>
</protein>
<evidence type="ECO:0000313" key="3">
    <source>
        <dbReference type="EMBL" id="CAF5219789.1"/>
    </source>
</evidence>
<feature type="non-terminal residue" evidence="2">
    <location>
        <position position="194"/>
    </location>
</feature>
<gene>
    <name evidence="3" type="ORF">GIL414_LOCUS83676</name>
    <name evidence="2" type="ORF">KQP761_LOCUS13800</name>
</gene>
<dbReference type="EMBL" id="CAJNOW010006455">
    <property type="protein sequence ID" value="CAF1485494.1"/>
    <property type="molecule type" value="Genomic_DNA"/>
</dbReference>
<dbReference type="InterPro" id="IPR004875">
    <property type="entry name" value="DDE_SF_endonuclease_dom"/>
</dbReference>